<evidence type="ECO:0000313" key="1">
    <source>
        <dbReference type="EMBL" id="SDN76817.1"/>
    </source>
</evidence>
<sequence>MELLVALLILMTMGMVLVVSNRLQRRFKLAVVEDTGDSDIKIAGEENEPDEAAGNSEELDELAGIIKAEHDNGNIERSKRLAVQLVETVFSHDIFTHGLKDQELLLQIRLLITFTVDVCLENGLPNAIDAQSAQNLFYEQISLRDREFYDEIQTSGAFSMYLLCTRSEVSNSTSIGKEFAALCKKANDTEYTHLGKSIFEYYLKLCADKIREANFVKQ</sequence>
<evidence type="ECO:0000313" key="2">
    <source>
        <dbReference type="Proteomes" id="UP000199182"/>
    </source>
</evidence>
<gene>
    <name evidence="1" type="ORF">SAMN05192585_13142</name>
</gene>
<dbReference type="AlphaFoldDB" id="A0A1H0E2Y7"/>
<organism evidence="1 2">
    <name type="scientific">Acetanaerobacterium elongatum</name>
    <dbReference type="NCBI Taxonomy" id="258515"/>
    <lineage>
        <taxon>Bacteria</taxon>
        <taxon>Bacillati</taxon>
        <taxon>Bacillota</taxon>
        <taxon>Clostridia</taxon>
        <taxon>Eubacteriales</taxon>
        <taxon>Oscillospiraceae</taxon>
        <taxon>Acetanaerobacterium</taxon>
    </lineage>
</organism>
<accession>A0A1H0E2Y7</accession>
<name>A0A1H0E2Y7_9FIRM</name>
<dbReference type="Proteomes" id="UP000199182">
    <property type="component" value="Unassembled WGS sequence"/>
</dbReference>
<protein>
    <submittedName>
        <fullName evidence="1">Uncharacterized protein</fullName>
    </submittedName>
</protein>
<dbReference type="STRING" id="258515.SAMN05192585_13142"/>
<proteinExistence type="predicted"/>
<reference evidence="1 2" key="1">
    <citation type="submission" date="2016-10" db="EMBL/GenBank/DDBJ databases">
        <authorList>
            <person name="de Groot N.N."/>
        </authorList>
    </citation>
    <scope>NUCLEOTIDE SEQUENCE [LARGE SCALE GENOMIC DNA]</scope>
    <source>
        <strain evidence="1 2">CGMCC 1.5012</strain>
    </source>
</reference>
<dbReference type="OrthoDB" id="1854089at2"/>
<keyword evidence="2" id="KW-1185">Reference proteome</keyword>
<dbReference type="RefSeq" id="WP_143008103.1">
    <property type="nucleotide sequence ID" value="NZ_FNID01000031.1"/>
</dbReference>
<dbReference type="EMBL" id="FNID01000031">
    <property type="protein sequence ID" value="SDN76817.1"/>
    <property type="molecule type" value="Genomic_DNA"/>
</dbReference>